<feature type="transmembrane region" description="Helical" evidence="13">
    <location>
        <begin position="12"/>
        <end position="34"/>
    </location>
</feature>
<evidence type="ECO:0000256" key="8">
    <source>
        <dbReference type="ARBA" id="ARBA00023054"/>
    </source>
</evidence>
<evidence type="ECO:0000256" key="1">
    <source>
        <dbReference type="ARBA" id="ARBA00004651"/>
    </source>
</evidence>
<dbReference type="InterPro" id="IPR005821">
    <property type="entry name" value="Ion_trans_dom"/>
</dbReference>
<evidence type="ECO:0000256" key="11">
    <source>
        <dbReference type="ARBA" id="ARBA00023303"/>
    </source>
</evidence>
<organism evidence="15 16">
    <name type="scientific">Actinia tenebrosa</name>
    <name type="common">Australian red waratah sea anemone</name>
    <dbReference type="NCBI Taxonomy" id="6105"/>
    <lineage>
        <taxon>Eukaryota</taxon>
        <taxon>Metazoa</taxon>
        <taxon>Cnidaria</taxon>
        <taxon>Anthozoa</taxon>
        <taxon>Hexacorallia</taxon>
        <taxon>Actiniaria</taxon>
        <taxon>Actiniidae</taxon>
        <taxon>Actinia</taxon>
    </lineage>
</organism>
<dbReference type="Pfam" id="PF00520">
    <property type="entry name" value="Ion_trans"/>
    <property type="match status" value="1"/>
</dbReference>
<evidence type="ECO:0000313" key="16">
    <source>
        <dbReference type="RefSeq" id="XP_031572222.1"/>
    </source>
</evidence>
<name>A0A6P8IYH3_ACTTE</name>
<dbReference type="SUPFAM" id="SSF81324">
    <property type="entry name" value="Voltage-gated potassium channels"/>
    <property type="match status" value="1"/>
</dbReference>
<evidence type="ECO:0000256" key="6">
    <source>
        <dbReference type="ARBA" id="ARBA00022882"/>
    </source>
</evidence>
<sequence>MDSEDHFASNLLHFVTIAILSLFVLEIVLKIYALGIEYFWFEKWEMLDAFVIVVAFTIEITLSAIHANEWKGLELIIVLRLWRVIRLVTVMVTFKEEFYELIEDEIDAKRKVDEAETETESLQKKD</sequence>
<reference evidence="16" key="1">
    <citation type="submission" date="2025-08" db="UniProtKB">
        <authorList>
            <consortium name="RefSeq"/>
        </authorList>
    </citation>
    <scope>IDENTIFICATION</scope>
    <source>
        <tissue evidence="16">Tentacle</tissue>
    </source>
</reference>
<keyword evidence="11" id="KW-0407">Ion channel</keyword>
<dbReference type="GO" id="GO:0034702">
    <property type="term" value="C:monoatomic ion channel complex"/>
    <property type="evidence" value="ECO:0007669"/>
    <property type="project" value="UniProtKB-KW"/>
</dbReference>
<evidence type="ECO:0000256" key="5">
    <source>
        <dbReference type="ARBA" id="ARBA00022692"/>
    </source>
</evidence>
<dbReference type="Proteomes" id="UP000515163">
    <property type="component" value="Unplaced"/>
</dbReference>
<evidence type="ECO:0000256" key="13">
    <source>
        <dbReference type="SAM" id="Phobius"/>
    </source>
</evidence>
<dbReference type="InterPro" id="IPR031846">
    <property type="entry name" value="Hvcn1"/>
</dbReference>
<keyword evidence="15" id="KW-1185">Reference proteome</keyword>
<evidence type="ECO:0000259" key="14">
    <source>
        <dbReference type="Pfam" id="PF00520"/>
    </source>
</evidence>
<evidence type="ECO:0000256" key="3">
    <source>
        <dbReference type="ARBA" id="ARBA00022448"/>
    </source>
</evidence>
<evidence type="ECO:0000256" key="4">
    <source>
        <dbReference type="ARBA" id="ARBA00022475"/>
    </source>
</evidence>
<gene>
    <name evidence="16" type="primary">LOC116306326</name>
</gene>
<evidence type="ECO:0000256" key="9">
    <source>
        <dbReference type="ARBA" id="ARBA00023065"/>
    </source>
</evidence>
<feature type="transmembrane region" description="Helical" evidence="13">
    <location>
        <begin position="46"/>
        <end position="67"/>
    </location>
</feature>
<keyword evidence="3" id="KW-0813">Transport</keyword>
<evidence type="ECO:0000256" key="12">
    <source>
        <dbReference type="ARBA" id="ARBA00031989"/>
    </source>
</evidence>
<dbReference type="PANTHER" id="PTHR46480">
    <property type="entry name" value="F20B24.22"/>
    <property type="match status" value="1"/>
</dbReference>
<evidence type="ECO:0000256" key="10">
    <source>
        <dbReference type="ARBA" id="ARBA00023136"/>
    </source>
</evidence>
<dbReference type="InParanoid" id="A0A6P8IYH3"/>
<dbReference type="AlphaFoldDB" id="A0A6P8IYH3"/>
<dbReference type="InterPro" id="IPR027359">
    <property type="entry name" value="Volt_channel_dom_sf"/>
</dbReference>
<feature type="domain" description="Ion transport" evidence="14">
    <location>
        <begin position="4"/>
        <end position="91"/>
    </location>
</feature>
<keyword evidence="5 13" id="KW-0812">Transmembrane</keyword>
<keyword evidence="10 13" id="KW-0472">Membrane</keyword>
<dbReference type="OrthoDB" id="427456at2759"/>
<dbReference type="GO" id="GO:0030171">
    <property type="term" value="F:voltage-gated proton channel activity"/>
    <property type="evidence" value="ECO:0007669"/>
    <property type="project" value="InterPro"/>
</dbReference>
<keyword evidence="8" id="KW-0175">Coiled coil</keyword>
<dbReference type="PANTHER" id="PTHR46480:SF1">
    <property type="entry name" value="VOLTAGE-GATED HYDROGEN CHANNEL 1"/>
    <property type="match status" value="1"/>
</dbReference>
<evidence type="ECO:0000256" key="2">
    <source>
        <dbReference type="ARBA" id="ARBA00015897"/>
    </source>
</evidence>
<dbReference type="Gene3D" id="1.20.120.350">
    <property type="entry name" value="Voltage-gated potassium channels. Chain C"/>
    <property type="match status" value="1"/>
</dbReference>
<evidence type="ECO:0000313" key="15">
    <source>
        <dbReference type="Proteomes" id="UP000515163"/>
    </source>
</evidence>
<dbReference type="GeneID" id="116306326"/>
<evidence type="ECO:0000256" key="7">
    <source>
        <dbReference type="ARBA" id="ARBA00022989"/>
    </source>
</evidence>
<protein>
    <recommendedName>
        <fullName evidence="2">Voltage-gated hydrogen channel 1</fullName>
    </recommendedName>
    <alternativeName>
        <fullName evidence="12">Hydrogen voltage-gated channel 1</fullName>
    </alternativeName>
</protein>
<keyword evidence="9" id="KW-0406">Ion transport</keyword>
<comment type="subcellular location">
    <subcellularLocation>
        <location evidence="1">Cell membrane</location>
        <topology evidence="1">Multi-pass membrane protein</topology>
    </subcellularLocation>
</comment>
<dbReference type="KEGG" id="aten:116306326"/>
<keyword evidence="7 13" id="KW-1133">Transmembrane helix</keyword>
<proteinExistence type="predicted"/>
<keyword evidence="6" id="KW-0851">Voltage-gated channel</keyword>
<accession>A0A6P8IYH3</accession>
<keyword evidence="4" id="KW-1003">Cell membrane</keyword>
<dbReference type="GO" id="GO:0005886">
    <property type="term" value="C:plasma membrane"/>
    <property type="evidence" value="ECO:0007669"/>
    <property type="project" value="UniProtKB-SubCell"/>
</dbReference>
<dbReference type="RefSeq" id="XP_031572222.1">
    <property type="nucleotide sequence ID" value="XM_031716362.1"/>
</dbReference>